<evidence type="ECO:0000313" key="2">
    <source>
        <dbReference type="EMBL" id="RJT31372.1"/>
    </source>
</evidence>
<organism evidence="2 3">
    <name type="scientific">Mesorhizobium waimense</name>
    <dbReference type="NCBI Taxonomy" id="1300307"/>
    <lineage>
        <taxon>Bacteria</taxon>
        <taxon>Pseudomonadati</taxon>
        <taxon>Pseudomonadota</taxon>
        <taxon>Alphaproteobacteria</taxon>
        <taxon>Hyphomicrobiales</taxon>
        <taxon>Phyllobacteriaceae</taxon>
        <taxon>Mesorhizobium</taxon>
    </lineage>
</organism>
<feature type="transmembrane region" description="Helical" evidence="1">
    <location>
        <begin position="50"/>
        <end position="70"/>
    </location>
</feature>
<protein>
    <submittedName>
        <fullName evidence="2">Uncharacterized protein</fullName>
    </submittedName>
</protein>
<gene>
    <name evidence="2" type="ORF">D3227_28735</name>
</gene>
<accession>A0A3A5K950</accession>
<comment type="caution">
    <text evidence="2">The sequence shown here is derived from an EMBL/GenBank/DDBJ whole genome shotgun (WGS) entry which is preliminary data.</text>
</comment>
<evidence type="ECO:0000256" key="1">
    <source>
        <dbReference type="SAM" id="Phobius"/>
    </source>
</evidence>
<sequence>MRLWLAQGKDQPPTRSEKMSLIQHRAPLSQEEEFKYAKLAMEWYGWGSPIGLGILLVALAAAAVLVRIAVYGF</sequence>
<dbReference type="EMBL" id="QZWZ01000031">
    <property type="protein sequence ID" value="RJT31372.1"/>
    <property type="molecule type" value="Genomic_DNA"/>
</dbReference>
<name>A0A3A5K950_9HYPH</name>
<keyword evidence="1" id="KW-1133">Transmembrane helix</keyword>
<dbReference type="AlphaFoldDB" id="A0A3A5K950"/>
<reference evidence="2 3" key="1">
    <citation type="submission" date="2018-09" db="EMBL/GenBank/DDBJ databases">
        <title>Mesorhizobium carmichaelinearum sp. nov. isolated from Carmichaelinea spp. root nodules in New Zealand.</title>
        <authorList>
            <person name="De Meyer S.E."/>
        </authorList>
    </citation>
    <scope>NUCLEOTIDE SEQUENCE [LARGE SCALE GENOMIC DNA]</scope>
    <source>
        <strain evidence="2 3">ICMP19557</strain>
    </source>
</reference>
<proteinExistence type="predicted"/>
<keyword evidence="1" id="KW-0472">Membrane</keyword>
<dbReference type="Proteomes" id="UP000272706">
    <property type="component" value="Unassembled WGS sequence"/>
</dbReference>
<keyword evidence="3" id="KW-1185">Reference proteome</keyword>
<keyword evidence="1" id="KW-0812">Transmembrane</keyword>
<evidence type="ECO:0000313" key="3">
    <source>
        <dbReference type="Proteomes" id="UP000272706"/>
    </source>
</evidence>